<dbReference type="eggNOG" id="ENOG5032XWS">
    <property type="taxonomic scope" value="Bacteria"/>
</dbReference>
<accession>Z9JSU2</accession>
<evidence type="ECO:0000313" key="1">
    <source>
        <dbReference type="EMBL" id="EWS81063.1"/>
    </source>
</evidence>
<sequence>MSNPLNRVLDWLRAGYPDGVPPTDVSPLLALLSRTLRPEELDEIVAAVIRENPQGDIDARDVHGAIEHLTDTPATPASVRAVAARLAAVGWPLSEAPDDDQLREIQRTPAPDLPASEHQNLAQRILAWLTEGYPEGIPPTDRLPLMALLRRRLTDEEVEQIARRLVDDARSPEIDAADAGALITRYTRELPAESDLTRLASHLAAKGWPLRSSRRD</sequence>
<organism evidence="1 2">
    <name type="scientific">Brachybacterium phenoliresistens</name>
    <dbReference type="NCBI Taxonomy" id="396014"/>
    <lineage>
        <taxon>Bacteria</taxon>
        <taxon>Bacillati</taxon>
        <taxon>Actinomycetota</taxon>
        <taxon>Actinomycetes</taxon>
        <taxon>Micrococcales</taxon>
        <taxon>Dermabacteraceae</taxon>
        <taxon>Brachybacterium</taxon>
    </lineage>
</organism>
<dbReference type="PATRIC" id="fig|396014.3.peg.1930"/>
<comment type="caution">
    <text evidence="1">The sequence shown here is derived from an EMBL/GenBank/DDBJ whole genome shotgun (WGS) entry which is preliminary data.</text>
</comment>
<dbReference type="Gene3D" id="1.10.10.2390">
    <property type="match status" value="2"/>
</dbReference>
<dbReference type="HOGENOM" id="CLU_1281780_0_0_11"/>
<protein>
    <recommendedName>
        <fullName evidence="3">DUF3349 domain-containing protein</fullName>
    </recommendedName>
</protein>
<gene>
    <name evidence="1" type="ORF">BF93_17965</name>
</gene>
<evidence type="ECO:0008006" key="3">
    <source>
        <dbReference type="Google" id="ProtNLM"/>
    </source>
</evidence>
<proteinExistence type="predicted"/>
<keyword evidence="2" id="KW-1185">Reference proteome</keyword>
<dbReference type="Gene3D" id="6.10.140.2080">
    <property type="match status" value="2"/>
</dbReference>
<name>Z9JSU2_9MICO</name>
<evidence type="ECO:0000313" key="2">
    <source>
        <dbReference type="Proteomes" id="UP000023067"/>
    </source>
</evidence>
<dbReference type="AlphaFoldDB" id="Z9JSU2"/>
<dbReference type="Proteomes" id="UP000023067">
    <property type="component" value="Unassembled WGS sequence"/>
</dbReference>
<dbReference type="EMBL" id="JDYK01000009">
    <property type="protein sequence ID" value="EWS81063.1"/>
    <property type="molecule type" value="Genomic_DNA"/>
</dbReference>
<dbReference type="STRING" id="396014.BF93_17965"/>
<dbReference type="Pfam" id="PF11829">
    <property type="entry name" value="DUF3349"/>
    <property type="match status" value="2"/>
</dbReference>
<dbReference type="InterPro" id="IPR021784">
    <property type="entry name" value="DUF3349"/>
</dbReference>
<reference evidence="1 2" key="1">
    <citation type="submission" date="2014-02" db="EMBL/GenBank/DDBJ databases">
        <title>Genome sequence of Brachybacterium phenoliresistens strain W13A50.</title>
        <authorList>
            <person name="Wang X."/>
        </authorList>
    </citation>
    <scope>NUCLEOTIDE SEQUENCE [LARGE SCALE GENOMIC DNA]</scope>
    <source>
        <strain evidence="1 2">W13A50</strain>
    </source>
</reference>
<dbReference type="RefSeq" id="WP_051486805.1">
    <property type="nucleotide sequence ID" value="NZ_BAAAOW010000002.1"/>
</dbReference>